<keyword evidence="5" id="KW-1185">Reference proteome</keyword>
<protein>
    <submittedName>
        <fullName evidence="4">Helicase SNF2</fullName>
    </submittedName>
</protein>
<evidence type="ECO:0000256" key="1">
    <source>
        <dbReference type="ARBA" id="ARBA00022801"/>
    </source>
</evidence>
<dbReference type="Pfam" id="PF00271">
    <property type="entry name" value="Helicase_C"/>
    <property type="match status" value="1"/>
</dbReference>
<dbReference type="GO" id="GO:0016787">
    <property type="term" value="F:hydrolase activity"/>
    <property type="evidence" value="ECO:0007669"/>
    <property type="project" value="UniProtKB-KW"/>
</dbReference>
<dbReference type="RefSeq" id="WP_099105019.1">
    <property type="nucleotide sequence ID" value="NZ_JAATJF010000001.1"/>
</dbReference>
<dbReference type="InterPro" id="IPR049730">
    <property type="entry name" value="SNF2/RAD54-like_C"/>
</dbReference>
<dbReference type="InterPro" id="IPR001650">
    <property type="entry name" value="Helicase_C-like"/>
</dbReference>
<dbReference type="InterPro" id="IPR014001">
    <property type="entry name" value="Helicase_ATP-bd"/>
</dbReference>
<evidence type="ECO:0000259" key="3">
    <source>
        <dbReference type="PROSITE" id="PS51194"/>
    </source>
</evidence>
<dbReference type="InterPro" id="IPR000330">
    <property type="entry name" value="SNF2_N"/>
</dbReference>
<organism evidence="4 5">
    <name type="scientific">Neolewinella marina</name>
    <dbReference type="NCBI Taxonomy" id="438751"/>
    <lineage>
        <taxon>Bacteria</taxon>
        <taxon>Pseudomonadati</taxon>
        <taxon>Bacteroidota</taxon>
        <taxon>Saprospiria</taxon>
        <taxon>Saprospirales</taxon>
        <taxon>Lewinellaceae</taxon>
        <taxon>Neolewinella</taxon>
    </lineage>
</organism>
<dbReference type="EMBL" id="PDLO01000001">
    <property type="protein sequence ID" value="PHL00041.1"/>
    <property type="molecule type" value="Genomic_DNA"/>
</dbReference>
<sequence>MQSAVFFNFFEFRTGIWIPKAYFVGLDAGGRPRVVHQTAQPELLATYDIPADPPLLRALELAAGLRDRTIAERFRKGSKSRPTLAGLVAPTARERKDVLLYIHTRSAELLELCQRHGYGVTVNLDTRASPHAYTVALDPAPWVPVLDFALTAEGLEYRLRLQSPHDGAAHLVRHLDPRIVTNRPAPGWVLTDHRLLRVAGMAGNGLKPFLTRDAVHIPPPEVGKYLREFVARAARKHPLTVTGMEYAEVTQPTGLRLTAAPHPFAGHYLLQLSVGYGDYWFALGDPETTAVDFRDRPPYRIHRILRDSDAEAERLPPLYARGLEEVGERRALTVRPAPGAYENLAWLLAHEEELTESGIEVIVPEEEGHSFSRGRGQLSLNSRAGGDWLDLNGTVEADGHAIPFTRLVKNLQRGERKFLLPDGRWFLIPEEWFTRYAPGLAFARVEGSAVRLARSHAPLLTAMGLATEAAQPETAVADFQPPAGLRATLRPYQLEGVRWLARHHDERLGACLADDMGLGKTLQTIATLLYAKERIGTDSAAAAPAPPLDLFSAPAEDEEFLRPLRALIVLPASLVYNWRSELGRFAPGLTVLSHVGSKRSRDARVLRRYDVLLTTYQTAQRDVEVLRDLDLEYIVLDESQQIKNRKSKVFRALNSLEARHRISLSGTPIENSLSDLWSQMQFINPGLLRSFAFFRREFIQPIEQHDDEAKKRQLRELVAPYLLRRTKAEVAPDLPDLETQVFYCEMTSAQASYYERERAAARNALLGIRGEDDNGGGDYKLRVIQALTRLRQLANHPGIVDAGYGKGSGKFEEVSNQLETIRRAGRKVLVFSSMVSHLELYREPLREAGQPYAWITGDVPADRRAEEVRRFQEDPAVQTFFISIRAGGTGLNLTGADYVFLLDPWWNPTVEEQAIARAHRIGRQGKVFARKFLTKGTLEEKIFQLQQRKKRLATEIIDGGAGLDLDPGEIDYLLG</sequence>
<comment type="caution">
    <text evidence="4">The sequence shown here is derived from an EMBL/GenBank/DDBJ whole genome shotgun (WGS) entry which is preliminary data.</text>
</comment>
<gene>
    <name evidence="4" type="ORF">CGL56_03075</name>
</gene>
<dbReference type="SUPFAM" id="SSF52540">
    <property type="entry name" value="P-loop containing nucleoside triphosphate hydrolases"/>
    <property type="match status" value="2"/>
</dbReference>
<dbReference type="Gene3D" id="3.40.50.300">
    <property type="entry name" value="P-loop containing nucleotide triphosphate hydrolases"/>
    <property type="match status" value="1"/>
</dbReference>
<dbReference type="PROSITE" id="PS51194">
    <property type="entry name" value="HELICASE_CTER"/>
    <property type="match status" value="1"/>
</dbReference>
<accession>A0A2G0CJE2</accession>
<dbReference type="OrthoDB" id="9760715at2"/>
<dbReference type="GO" id="GO:0005524">
    <property type="term" value="F:ATP binding"/>
    <property type="evidence" value="ECO:0007669"/>
    <property type="project" value="InterPro"/>
</dbReference>
<reference evidence="4 5" key="1">
    <citation type="submission" date="2017-10" db="EMBL/GenBank/DDBJ databases">
        <title>The draft genome sequence of Lewinella marina KCTC 32374.</title>
        <authorList>
            <person name="Wang K."/>
        </authorList>
    </citation>
    <scope>NUCLEOTIDE SEQUENCE [LARGE SCALE GENOMIC DNA]</scope>
    <source>
        <strain evidence="4 5">MKG-38</strain>
    </source>
</reference>
<evidence type="ECO:0000313" key="4">
    <source>
        <dbReference type="EMBL" id="PHL00041.1"/>
    </source>
</evidence>
<dbReference type="InterPro" id="IPR038718">
    <property type="entry name" value="SNF2-like_sf"/>
</dbReference>
<keyword evidence="4" id="KW-0067">ATP-binding</keyword>
<keyword evidence="4" id="KW-0347">Helicase</keyword>
<feature type="domain" description="Helicase ATP-binding" evidence="2">
    <location>
        <begin position="501"/>
        <end position="686"/>
    </location>
</feature>
<dbReference type="Proteomes" id="UP000226437">
    <property type="component" value="Unassembled WGS sequence"/>
</dbReference>
<dbReference type="PROSITE" id="PS51192">
    <property type="entry name" value="HELICASE_ATP_BIND_1"/>
    <property type="match status" value="1"/>
</dbReference>
<dbReference type="GO" id="GO:0004386">
    <property type="term" value="F:helicase activity"/>
    <property type="evidence" value="ECO:0007669"/>
    <property type="project" value="UniProtKB-KW"/>
</dbReference>
<name>A0A2G0CJE2_9BACT</name>
<evidence type="ECO:0000259" key="2">
    <source>
        <dbReference type="PROSITE" id="PS51192"/>
    </source>
</evidence>
<dbReference type="SMART" id="SM00490">
    <property type="entry name" value="HELICc"/>
    <property type="match status" value="1"/>
</dbReference>
<dbReference type="CDD" id="cd18793">
    <property type="entry name" value="SF2_C_SNF"/>
    <property type="match status" value="1"/>
</dbReference>
<dbReference type="InterPro" id="IPR027417">
    <property type="entry name" value="P-loop_NTPase"/>
</dbReference>
<dbReference type="Pfam" id="PF00176">
    <property type="entry name" value="SNF2-rel_dom"/>
    <property type="match status" value="1"/>
</dbReference>
<dbReference type="PANTHER" id="PTHR10799">
    <property type="entry name" value="SNF2/RAD54 HELICASE FAMILY"/>
    <property type="match status" value="1"/>
</dbReference>
<proteinExistence type="predicted"/>
<evidence type="ECO:0000313" key="5">
    <source>
        <dbReference type="Proteomes" id="UP000226437"/>
    </source>
</evidence>
<dbReference type="Gene3D" id="3.40.50.10810">
    <property type="entry name" value="Tandem AAA-ATPase domain"/>
    <property type="match status" value="1"/>
</dbReference>
<keyword evidence="1" id="KW-0378">Hydrolase</keyword>
<dbReference type="SMART" id="SM00487">
    <property type="entry name" value="DEXDc"/>
    <property type="match status" value="1"/>
</dbReference>
<dbReference type="AlphaFoldDB" id="A0A2G0CJE2"/>
<feature type="domain" description="Helicase C-terminal" evidence="3">
    <location>
        <begin position="813"/>
        <end position="971"/>
    </location>
</feature>
<keyword evidence="4" id="KW-0547">Nucleotide-binding</keyword>